<dbReference type="Gene3D" id="3.30.700.10">
    <property type="entry name" value="Glycoprotein, Type 4 Pilin"/>
    <property type="match status" value="1"/>
</dbReference>
<dbReference type="RefSeq" id="WP_255910607.1">
    <property type="nucleotide sequence ID" value="NZ_JANFQO010000001.1"/>
</dbReference>
<gene>
    <name evidence="3" type="ORF">NM961_01840</name>
</gene>
<reference evidence="3" key="1">
    <citation type="submission" date="2022-07" db="EMBL/GenBank/DDBJ databases">
        <title>Tahibacter sp., a new gammaproteobacterium isolated from the silt sample collected at pig farm.</title>
        <authorList>
            <person name="Chen H."/>
        </authorList>
    </citation>
    <scope>NUCLEOTIDE SEQUENCE</scope>
    <source>
        <strain evidence="3">P2K</strain>
    </source>
</reference>
<comment type="caution">
    <text evidence="3">The sequence shown here is derived from an EMBL/GenBank/DDBJ whole genome shotgun (WGS) entry which is preliminary data.</text>
</comment>
<dbReference type="EMBL" id="JANFQO010000001">
    <property type="protein sequence ID" value="MCQ4163442.1"/>
    <property type="molecule type" value="Genomic_DNA"/>
</dbReference>
<feature type="chain" id="PRO_5046270410" evidence="2">
    <location>
        <begin position="21"/>
        <end position="728"/>
    </location>
</feature>
<evidence type="ECO:0000256" key="2">
    <source>
        <dbReference type="SAM" id="SignalP"/>
    </source>
</evidence>
<keyword evidence="4" id="KW-1185">Reference proteome</keyword>
<proteinExistence type="inferred from homology"/>
<dbReference type="InterPro" id="IPR001082">
    <property type="entry name" value="Pilin"/>
</dbReference>
<dbReference type="InterPro" id="IPR045584">
    <property type="entry name" value="Pilin-like"/>
</dbReference>
<evidence type="ECO:0000313" key="4">
    <source>
        <dbReference type="Proteomes" id="UP001165498"/>
    </source>
</evidence>
<evidence type="ECO:0000313" key="3">
    <source>
        <dbReference type="EMBL" id="MCQ4163442.1"/>
    </source>
</evidence>
<dbReference type="Proteomes" id="UP001165498">
    <property type="component" value="Unassembled WGS sequence"/>
</dbReference>
<dbReference type="PROSITE" id="PS51257">
    <property type="entry name" value="PROKAR_LIPOPROTEIN"/>
    <property type="match status" value="1"/>
</dbReference>
<name>A0ABT1QNY5_9GAMM</name>
<comment type="similarity">
    <text evidence="1">Belongs to the N-Me-Phe pilin family.</text>
</comment>
<sequence length="728" mass="76847">MSLIRHTALAAALALGLGLAGCNKEQAGPAAVKLDSAAAQRAAAAIAGPAWLRERLPEHTVAYVRIPTLWGMTAAPNGRALDPALASEAHTRLIADLRANIGKDPLLQQAGIAPAVALLLDDVTAPVEIAVIDGSDIANPASNILVSAPLKFADVAALNARLAELKSPLAALDAQGKAKLPSNGFIYFDAKSQRLYALFGMAASALALDGLVQQTAQTRPHAMLETEKTIDASGQGLFYWMSLKGVTGMASAQMPAARPGTALRDFLDKGQSIAGGWGTADGRGKLQIHMAAPGARLLSYFAPTDFKAGVKTAGRPEWAVTMAMPTTAQIAQIEANIETDFGPEARQRYAEFKEKLKTDIGVDLTGLIGLLGGSLVAFEDQAGAYSALHVPDKKALYAKLDELVAKFKWTYETVKAGKATVHHLHISGFPPRTEPGTAEEKTALDAWVQLYSRMGNHVWWTEEGDYLVFAQVPQALADRADATLDGTLDTWLRSQSYDPNATVLGITGTTRNAQRQVYYAYLGSLQALADGLGQKVDLASLPHAAELQLPVQGATGLSLDATRDRIGLSLTYEQNPAEVLFSNGGLAAVATAGILAAVAVPAYQDYAVRTQVAAVVADSGPLKQAVAEYYAAHGEMPGVDEDMELDYEGESLKYLAGYHVDQGTIVLEFGDEADSKLHGSTLLISPYLLDGELVWRCGNAAIDDTAAALGSETDATSVGDKYLPASCK</sequence>
<evidence type="ECO:0000256" key="1">
    <source>
        <dbReference type="ARBA" id="ARBA00005233"/>
    </source>
</evidence>
<dbReference type="SUPFAM" id="SSF54523">
    <property type="entry name" value="Pili subunits"/>
    <property type="match status" value="1"/>
</dbReference>
<protein>
    <submittedName>
        <fullName evidence="3">Pilin</fullName>
    </submittedName>
</protein>
<feature type="signal peptide" evidence="2">
    <location>
        <begin position="1"/>
        <end position="20"/>
    </location>
</feature>
<keyword evidence="2" id="KW-0732">Signal</keyword>
<dbReference type="Pfam" id="PF00114">
    <property type="entry name" value="Pilin"/>
    <property type="match status" value="1"/>
</dbReference>
<organism evidence="3 4">
    <name type="scientific">Tahibacter harae</name>
    <dbReference type="NCBI Taxonomy" id="2963937"/>
    <lineage>
        <taxon>Bacteria</taxon>
        <taxon>Pseudomonadati</taxon>
        <taxon>Pseudomonadota</taxon>
        <taxon>Gammaproteobacteria</taxon>
        <taxon>Lysobacterales</taxon>
        <taxon>Rhodanobacteraceae</taxon>
        <taxon>Tahibacter</taxon>
    </lineage>
</organism>
<accession>A0ABT1QNY5</accession>